<protein>
    <submittedName>
        <fullName evidence="1">Uncharacterized protein</fullName>
    </submittedName>
</protein>
<sequence>MHASTSDKPLKVLTPVLAGSLRAFNDAARMLRRLEVRLNHFDPTGNRLTIDADSGRRLLQHRLVDGFTRSASAGSTKYTVQFMGVTLEWREAISYTRPEEWATTQH</sequence>
<gene>
    <name evidence="1" type="ORF">TM448A00282_0049</name>
    <name evidence="2" type="ORF">TM448B00260_0054</name>
</gene>
<organism evidence="1">
    <name type="scientific">viral metagenome</name>
    <dbReference type="NCBI Taxonomy" id="1070528"/>
    <lineage>
        <taxon>unclassified sequences</taxon>
        <taxon>metagenomes</taxon>
        <taxon>organismal metagenomes</taxon>
    </lineage>
</organism>
<dbReference type="AlphaFoldDB" id="A0A6H1ZEX7"/>
<dbReference type="EMBL" id="MT144603">
    <property type="protein sequence ID" value="QJH94650.1"/>
    <property type="molecule type" value="Genomic_DNA"/>
</dbReference>
<evidence type="ECO:0000313" key="2">
    <source>
        <dbReference type="EMBL" id="QJH94650.1"/>
    </source>
</evidence>
<dbReference type="EMBL" id="MT143997">
    <property type="protein sequence ID" value="QJA45815.1"/>
    <property type="molecule type" value="Genomic_DNA"/>
</dbReference>
<proteinExistence type="predicted"/>
<evidence type="ECO:0000313" key="1">
    <source>
        <dbReference type="EMBL" id="QJA45815.1"/>
    </source>
</evidence>
<accession>A0A6H1ZEX7</accession>
<name>A0A6H1ZEX7_9ZZZZ</name>
<reference evidence="1" key="1">
    <citation type="submission" date="2020-03" db="EMBL/GenBank/DDBJ databases">
        <title>The deep terrestrial virosphere.</title>
        <authorList>
            <person name="Holmfeldt K."/>
            <person name="Nilsson E."/>
            <person name="Simone D."/>
            <person name="Lopez-Fernandez M."/>
            <person name="Wu X."/>
            <person name="de Brujin I."/>
            <person name="Lundin D."/>
            <person name="Andersson A."/>
            <person name="Bertilsson S."/>
            <person name="Dopson M."/>
        </authorList>
    </citation>
    <scope>NUCLEOTIDE SEQUENCE</scope>
    <source>
        <strain evidence="1">TM448A00282</strain>
        <strain evidence="2">TM448B00260</strain>
    </source>
</reference>